<dbReference type="Proteomes" id="UP000216442">
    <property type="component" value="Unassembled WGS sequence"/>
</dbReference>
<comment type="caution">
    <text evidence="1">The sequence shown here is derived from an EMBL/GenBank/DDBJ whole genome shotgun (WGS) entry which is preliminary data.</text>
</comment>
<protein>
    <submittedName>
        <fullName evidence="1">Uncharacterized protein</fullName>
    </submittedName>
</protein>
<evidence type="ECO:0000313" key="1">
    <source>
        <dbReference type="EMBL" id="PAQ09723.1"/>
    </source>
</evidence>
<organism evidence="1 2">
    <name type="scientific">Mesorhizobium temperatum</name>
    <dbReference type="NCBI Taxonomy" id="241416"/>
    <lineage>
        <taxon>Bacteria</taxon>
        <taxon>Pseudomonadati</taxon>
        <taxon>Pseudomonadota</taxon>
        <taxon>Alphaproteobacteria</taxon>
        <taxon>Hyphomicrobiales</taxon>
        <taxon>Phyllobacteriaceae</taxon>
        <taxon>Mesorhizobium</taxon>
    </lineage>
</organism>
<reference evidence="1 2" key="1">
    <citation type="submission" date="2017-08" db="EMBL/GenBank/DDBJ databases">
        <title>Mesorhizobium wenxinae sp. nov., a novel rhizobial species isolated from root nodules of chickpea (Cicer arietinum L.).</title>
        <authorList>
            <person name="Zhang J."/>
        </authorList>
    </citation>
    <scope>NUCLEOTIDE SEQUENCE [LARGE SCALE GENOMIC DNA]</scope>
    <source>
        <strain evidence="1 2">SDW018</strain>
    </source>
</reference>
<name>A0A271LNN1_9HYPH</name>
<dbReference type="EMBL" id="NPKJ01000040">
    <property type="protein sequence ID" value="PAQ09723.1"/>
    <property type="molecule type" value="Genomic_DNA"/>
</dbReference>
<gene>
    <name evidence="1" type="ORF">CIT26_11825</name>
</gene>
<proteinExistence type="predicted"/>
<sequence length="64" mass="7156">MSQIDDDMNAEQERAFFEWRDLRNKAAATGDMADAHAAGKAFGAFFYAYVANTYRPAPNTGHRP</sequence>
<keyword evidence="2" id="KW-1185">Reference proteome</keyword>
<accession>A0A271LNN1</accession>
<dbReference type="AlphaFoldDB" id="A0A271LNN1"/>
<evidence type="ECO:0000313" key="2">
    <source>
        <dbReference type="Proteomes" id="UP000216442"/>
    </source>
</evidence>